<dbReference type="Pfam" id="PF07559">
    <property type="entry name" value="FlgE_D2"/>
    <property type="match status" value="1"/>
</dbReference>
<dbReference type="PANTHER" id="PTHR30435:SF1">
    <property type="entry name" value="FLAGELLAR HOOK PROTEIN FLGE"/>
    <property type="match status" value="1"/>
</dbReference>
<keyword evidence="9" id="KW-0966">Cell projection</keyword>
<dbReference type="InterPro" id="IPR037925">
    <property type="entry name" value="FlgE/F/G-like"/>
</dbReference>
<dbReference type="Pfam" id="PF00460">
    <property type="entry name" value="Flg_bb_rod"/>
    <property type="match status" value="1"/>
</dbReference>
<evidence type="ECO:0000259" key="8">
    <source>
        <dbReference type="Pfam" id="PF07559"/>
    </source>
</evidence>
<dbReference type="NCBIfam" id="TIGR03506">
    <property type="entry name" value="FlgEFG_subfam"/>
    <property type="match status" value="1"/>
</dbReference>
<dbReference type="InterPro" id="IPR011491">
    <property type="entry name" value="FlgE_D2"/>
</dbReference>
<protein>
    <recommendedName>
        <fullName evidence="3 5">Flagellar hook protein FlgE</fullName>
    </recommendedName>
</protein>
<dbReference type="Proteomes" id="UP001596056">
    <property type="component" value="Unassembled WGS sequence"/>
</dbReference>
<feature type="domain" description="Flagellar basal body rod protein N-terminal" evidence="6">
    <location>
        <begin position="7"/>
        <end position="37"/>
    </location>
</feature>
<sequence>MSISSSMNAGVAGLAAQSMSISTISDNIANSSTTGYKRATTDFAAMVIGGNQWSSYTAGGVRATALRNVAAQGALTTTSNSTDLAITGRGMLPVTSITDVRAGSTDLPFLMTTTGSFKPDANGYLTTATGHVLLGVPVADDGVTPAFPRTTSASLVPVRIQANQIQGSPTTEMSISANLPADETLPEADGATKTMSATYYDNLGGAQTLAFTFTPTVPATGTARSNAWTMTVTDSAQGDAVVGTYAMTFTDTSVNNGRIATVARVGTVGGAYDAATGALTVTTASGPIEINVGQPGEAGRFTQFADDFSPGNTTKDGAAASSMTGVEVDASGYVVATYGDGDTRRLFQIPVVDVPNPNGLTALSSQTYAPSEASGAFILWDAGSGPTGEIQGYAREESSVDVAEELTQLIRTQRAYSSNAKIIQTVDEMLQETTNLKR</sequence>
<keyword evidence="10" id="KW-1185">Reference proteome</keyword>
<comment type="caution">
    <text evidence="9">The sequence shown here is derived from an EMBL/GenBank/DDBJ whole genome shotgun (WGS) entry which is preliminary data.</text>
</comment>
<dbReference type="InterPro" id="IPR001444">
    <property type="entry name" value="Flag_bb_rod_N"/>
</dbReference>
<proteinExistence type="inferred from homology"/>
<dbReference type="InterPro" id="IPR019776">
    <property type="entry name" value="Flagellar_basal_body_rod_CS"/>
</dbReference>
<keyword evidence="9" id="KW-0969">Cilium</keyword>
<comment type="subcellular location">
    <subcellularLocation>
        <location evidence="1 5">Bacterial flagellum basal body</location>
    </subcellularLocation>
</comment>
<dbReference type="RefSeq" id="WP_209838392.1">
    <property type="nucleotide sequence ID" value="NZ_JAGGJP010000003.1"/>
</dbReference>
<dbReference type="SUPFAM" id="SSF117143">
    <property type="entry name" value="Flagellar hook protein flgE"/>
    <property type="match status" value="1"/>
</dbReference>
<feature type="domain" description="Flagellar basal-body/hook protein C-terminal" evidence="7">
    <location>
        <begin position="391"/>
        <end position="436"/>
    </location>
</feature>
<reference evidence="10" key="1">
    <citation type="journal article" date="2019" name="Int. J. Syst. Evol. Microbiol.">
        <title>The Global Catalogue of Microorganisms (GCM) 10K type strain sequencing project: providing services to taxonomists for standard genome sequencing and annotation.</title>
        <authorList>
            <consortium name="The Broad Institute Genomics Platform"/>
            <consortium name="The Broad Institute Genome Sequencing Center for Infectious Disease"/>
            <person name="Wu L."/>
            <person name="Ma J."/>
        </authorList>
    </citation>
    <scope>NUCLEOTIDE SEQUENCE [LARGE SCALE GENOMIC DNA]</scope>
    <source>
        <strain evidence="10">KACC 11588</strain>
    </source>
</reference>
<evidence type="ECO:0000313" key="10">
    <source>
        <dbReference type="Proteomes" id="UP001596056"/>
    </source>
</evidence>
<evidence type="ECO:0000313" key="9">
    <source>
        <dbReference type="EMBL" id="MFC5565706.1"/>
    </source>
</evidence>
<dbReference type="InterPro" id="IPR010930">
    <property type="entry name" value="Flg_bb/hook_C_dom"/>
</dbReference>
<dbReference type="Pfam" id="PF06429">
    <property type="entry name" value="Flg_bbr_C"/>
    <property type="match status" value="1"/>
</dbReference>
<dbReference type="InterPro" id="IPR037058">
    <property type="entry name" value="Falgellar_hook_FlgE_sf"/>
</dbReference>
<feature type="domain" description="Flagellar hook protein FlgE D2" evidence="8">
    <location>
        <begin position="180"/>
        <end position="317"/>
    </location>
</feature>
<dbReference type="PANTHER" id="PTHR30435">
    <property type="entry name" value="FLAGELLAR PROTEIN"/>
    <property type="match status" value="1"/>
</dbReference>
<evidence type="ECO:0000259" key="6">
    <source>
        <dbReference type="Pfam" id="PF00460"/>
    </source>
</evidence>
<name>A0ABW0S9Y0_9RHOB</name>
<keyword evidence="4 5" id="KW-0975">Bacterial flagellum</keyword>
<evidence type="ECO:0000259" key="7">
    <source>
        <dbReference type="Pfam" id="PF06429"/>
    </source>
</evidence>
<organism evidence="9 10">
    <name type="scientific">Rubellimicrobium aerolatum</name>
    <dbReference type="NCBI Taxonomy" id="490979"/>
    <lineage>
        <taxon>Bacteria</taxon>
        <taxon>Pseudomonadati</taxon>
        <taxon>Pseudomonadota</taxon>
        <taxon>Alphaproteobacteria</taxon>
        <taxon>Rhodobacterales</taxon>
        <taxon>Roseobacteraceae</taxon>
        <taxon>Rubellimicrobium</taxon>
    </lineage>
</organism>
<dbReference type="PROSITE" id="PS00588">
    <property type="entry name" value="FLAGELLA_BB_ROD"/>
    <property type="match status" value="1"/>
</dbReference>
<evidence type="ECO:0000256" key="2">
    <source>
        <dbReference type="ARBA" id="ARBA00009677"/>
    </source>
</evidence>
<dbReference type="Gene3D" id="2.60.98.20">
    <property type="entry name" value="Flagellar hook protein FlgE"/>
    <property type="match status" value="1"/>
</dbReference>
<comment type="similarity">
    <text evidence="2 5">Belongs to the flagella basal body rod proteins family.</text>
</comment>
<comment type="function">
    <text evidence="5">A flexible structure which links the flagellar filament to the drive apparatus in the basal body.</text>
</comment>
<dbReference type="EMBL" id="JBHSNA010000003">
    <property type="protein sequence ID" value="MFC5565706.1"/>
    <property type="molecule type" value="Genomic_DNA"/>
</dbReference>
<accession>A0ABW0S9Y0</accession>
<dbReference type="InterPro" id="IPR020013">
    <property type="entry name" value="Flagellar_FlgE/F/G"/>
</dbReference>
<keyword evidence="9" id="KW-0282">Flagellum</keyword>
<gene>
    <name evidence="9" type="ORF">ACFPOC_04645</name>
</gene>
<evidence type="ECO:0000256" key="5">
    <source>
        <dbReference type="RuleBase" id="RU362116"/>
    </source>
</evidence>
<evidence type="ECO:0000256" key="4">
    <source>
        <dbReference type="ARBA" id="ARBA00023143"/>
    </source>
</evidence>
<evidence type="ECO:0000256" key="3">
    <source>
        <dbReference type="ARBA" id="ARBA00019015"/>
    </source>
</evidence>
<evidence type="ECO:0000256" key="1">
    <source>
        <dbReference type="ARBA" id="ARBA00004117"/>
    </source>
</evidence>